<name>A0ABP9EIX8_9GAMM</name>
<dbReference type="Proteomes" id="UP001499988">
    <property type="component" value="Unassembled WGS sequence"/>
</dbReference>
<feature type="chain" id="PRO_5045513790" description="Arylsulfotransferase N-terminal domain-containing protein" evidence="1">
    <location>
        <begin position="20"/>
        <end position="99"/>
    </location>
</feature>
<dbReference type="InterPro" id="IPR038477">
    <property type="entry name" value="ASST_N_sf"/>
</dbReference>
<feature type="signal peptide" evidence="1">
    <location>
        <begin position="1"/>
        <end position="19"/>
    </location>
</feature>
<dbReference type="InterPro" id="IPR035391">
    <property type="entry name" value="Arylsulfotran_N"/>
</dbReference>
<protein>
    <recommendedName>
        <fullName evidence="2">Arylsulfotransferase N-terminal domain-containing protein</fullName>
    </recommendedName>
</protein>
<comment type="caution">
    <text evidence="3">The sequence shown here is derived from an EMBL/GenBank/DDBJ whole genome shotgun (WGS) entry which is preliminary data.</text>
</comment>
<accession>A0ABP9EIX8</accession>
<dbReference type="RefSeq" id="WP_345333839.1">
    <property type="nucleotide sequence ID" value="NZ_BAABJZ010000012.1"/>
</dbReference>
<dbReference type="Gene3D" id="2.60.40.3100">
    <property type="entry name" value="Arylsulphate sulphotransferase monomer, N-terminal domain"/>
    <property type="match status" value="1"/>
</dbReference>
<sequence length="99" mass="10373">MGGAVCLCLSLSAISQAEAAGFPFAPSPGELGYVQVNPYGNAPSSALIDLSSKRISDIRVKVIGNGRKGVDIEYPVGPQVLNRHHGPPSLAYTQPMPIR</sequence>
<organism evidence="3 4">
    <name type="scientific">Ferrimonas pelagia</name>
    <dbReference type="NCBI Taxonomy" id="1177826"/>
    <lineage>
        <taxon>Bacteria</taxon>
        <taxon>Pseudomonadati</taxon>
        <taxon>Pseudomonadota</taxon>
        <taxon>Gammaproteobacteria</taxon>
        <taxon>Alteromonadales</taxon>
        <taxon>Ferrimonadaceae</taxon>
        <taxon>Ferrimonas</taxon>
    </lineage>
</organism>
<evidence type="ECO:0000313" key="3">
    <source>
        <dbReference type="EMBL" id="GAA4877889.1"/>
    </source>
</evidence>
<keyword evidence="1" id="KW-0732">Signal</keyword>
<evidence type="ECO:0000256" key="1">
    <source>
        <dbReference type="SAM" id="SignalP"/>
    </source>
</evidence>
<evidence type="ECO:0000313" key="4">
    <source>
        <dbReference type="Proteomes" id="UP001499988"/>
    </source>
</evidence>
<gene>
    <name evidence="3" type="ORF">GCM10023333_09000</name>
</gene>
<dbReference type="EMBL" id="BAABJZ010000012">
    <property type="protein sequence ID" value="GAA4877889.1"/>
    <property type="molecule type" value="Genomic_DNA"/>
</dbReference>
<evidence type="ECO:0000259" key="2">
    <source>
        <dbReference type="Pfam" id="PF17425"/>
    </source>
</evidence>
<feature type="domain" description="Arylsulfotransferase N-terminal" evidence="2">
    <location>
        <begin position="34"/>
        <end position="84"/>
    </location>
</feature>
<proteinExistence type="predicted"/>
<dbReference type="Pfam" id="PF17425">
    <property type="entry name" value="Arylsulfotran_N"/>
    <property type="match status" value="1"/>
</dbReference>
<reference evidence="4" key="1">
    <citation type="journal article" date="2019" name="Int. J. Syst. Evol. Microbiol.">
        <title>The Global Catalogue of Microorganisms (GCM) 10K type strain sequencing project: providing services to taxonomists for standard genome sequencing and annotation.</title>
        <authorList>
            <consortium name="The Broad Institute Genomics Platform"/>
            <consortium name="The Broad Institute Genome Sequencing Center for Infectious Disease"/>
            <person name="Wu L."/>
            <person name="Ma J."/>
        </authorList>
    </citation>
    <scope>NUCLEOTIDE SEQUENCE [LARGE SCALE GENOMIC DNA]</scope>
    <source>
        <strain evidence="4">JCM 18401</strain>
    </source>
</reference>
<keyword evidence="4" id="KW-1185">Reference proteome</keyword>